<evidence type="ECO:0000313" key="3">
    <source>
        <dbReference type="Proteomes" id="UP001164746"/>
    </source>
</evidence>
<keyword evidence="3" id="KW-1185">Reference proteome</keyword>
<evidence type="ECO:0000313" key="2">
    <source>
        <dbReference type="EMBL" id="WAQ94026.1"/>
    </source>
</evidence>
<sequence>MASKKEDSTATLPSSVSTRIVYVTEKRTVLKVKMSLLLPVITVDHIRDDRDNDCCQGEDETPPVCTIDVCLRKDRFFARFPMCTSRGMTEIMTVVKTLTCAFKKTVSSTTFPKFAFTGMTEIMTVVTVKMRLLLPAPWIIAFKRASFFAMFPRCASSGMTEFITIVQMRFLLPASGMNAFKRAAMDEWFKKDRLFCSAFQVCIFRDDGDNECGQGEDETPPACNIDMCLHKDCFFHNVSEVCIYRDDGDNDCGNGEDETPSALKCRSMATHALLLQHTHGAVFKGVVNAIQYLTKENAGSQCASNTPFITTHRHQIVQSGSIKEDALAPVFPLYIFFIIFVIEFVFFKRLIYSHIRCPSRDSI</sequence>
<reference evidence="2" key="1">
    <citation type="submission" date="2022-11" db="EMBL/GenBank/DDBJ databases">
        <title>Centuries of genome instability and evolution in soft-shell clam transmissible cancer (bioRxiv).</title>
        <authorList>
            <person name="Hart S.F.M."/>
            <person name="Yonemitsu M.A."/>
            <person name="Giersch R.M."/>
            <person name="Beal B.F."/>
            <person name="Arriagada G."/>
            <person name="Davis B.W."/>
            <person name="Ostrander E.A."/>
            <person name="Goff S.P."/>
            <person name="Metzger M.J."/>
        </authorList>
    </citation>
    <scope>NUCLEOTIDE SEQUENCE</scope>
    <source>
        <strain evidence="2">MELC-2E11</strain>
        <tissue evidence="2">Siphon/mantle</tissue>
    </source>
</reference>
<dbReference type="Proteomes" id="UP001164746">
    <property type="component" value="Chromosome 1"/>
</dbReference>
<protein>
    <recommendedName>
        <fullName evidence="4">Low-density lipoprotein receptor domain class A</fullName>
    </recommendedName>
</protein>
<name>A0ABY7DBN8_MYAAR</name>
<gene>
    <name evidence="2" type="ORF">MAR_006497</name>
</gene>
<organism evidence="2 3">
    <name type="scientific">Mya arenaria</name>
    <name type="common">Soft-shell clam</name>
    <dbReference type="NCBI Taxonomy" id="6604"/>
    <lineage>
        <taxon>Eukaryota</taxon>
        <taxon>Metazoa</taxon>
        <taxon>Spiralia</taxon>
        <taxon>Lophotrochozoa</taxon>
        <taxon>Mollusca</taxon>
        <taxon>Bivalvia</taxon>
        <taxon>Autobranchia</taxon>
        <taxon>Heteroconchia</taxon>
        <taxon>Euheterodonta</taxon>
        <taxon>Imparidentia</taxon>
        <taxon>Neoheterodontei</taxon>
        <taxon>Myida</taxon>
        <taxon>Myoidea</taxon>
        <taxon>Myidae</taxon>
        <taxon>Mya</taxon>
    </lineage>
</organism>
<proteinExistence type="predicted"/>
<evidence type="ECO:0000256" key="1">
    <source>
        <dbReference type="SAM" id="Phobius"/>
    </source>
</evidence>
<keyword evidence="1" id="KW-0812">Transmembrane</keyword>
<keyword evidence="1" id="KW-1133">Transmembrane helix</keyword>
<evidence type="ECO:0008006" key="4">
    <source>
        <dbReference type="Google" id="ProtNLM"/>
    </source>
</evidence>
<accession>A0ABY7DBN8</accession>
<dbReference type="EMBL" id="CP111012">
    <property type="protein sequence ID" value="WAQ94026.1"/>
    <property type="molecule type" value="Genomic_DNA"/>
</dbReference>
<feature type="transmembrane region" description="Helical" evidence="1">
    <location>
        <begin position="326"/>
        <end position="346"/>
    </location>
</feature>
<keyword evidence="1" id="KW-0472">Membrane</keyword>